<dbReference type="EnsemblMetazoa" id="AMIN014625-RA">
    <property type="protein sequence ID" value="AMIN014625-PA"/>
    <property type="gene ID" value="AMIN014625"/>
</dbReference>
<dbReference type="AlphaFoldDB" id="A0A182WPM8"/>
<protein>
    <submittedName>
        <fullName evidence="2">Uncharacterized protein</fullName>
    </submittedName>
</protein>
<reference evidence="2" key="2">
    <citation type="submission" date="2020-05" db="UniProtKB">
        <authorList>
            <consortium name="EnsemblMetazoa"/>
        </authorList>
    </citation>
    <scope>IDENTIFICATION</scope>
    <source>
        <strain evidence="2">MINIMUS1</strain>
    </source>
</reference>
<dbReference type="Proteomes" id="UP000075920">
    <property type="component" value="Unassembled WGS sequence"/>
</dbReference>
<name>A0A182WPM8_9DIPT</name>
<proteinExistence type="predicted"/>
<evidence type="ECO:0000256" key="1">
    <source>
        <dbReference type="SAM" id="MobiDB-lite"/>
    </source>
</evidence>
<accession>A0A182WPM8</accession>
<reference evidence="3" key="1">
    <citation type="submission" date="2013-03" db="EMBL/GenBank/DDBJ databases">
        <title>The Genome Sequence of Anopheles minimus MINIMUS1.</title>
        <authorList>
            <consortium name="The Broad Institute Genomics Platform"/>
            <person name="Neafsey D.E."/>
            <person name="Walton C."/>
            <person name="Walker B."/>
            <person name="Young S.K."/>
            <person name="Zeng Q."/>
            <person name="Gargeya S."/>
            <person name="Fitzgerald M."/>
            <person name="Haas B."/>
            <person name="Abouelleil A."/>
            <person name="Allen A.W."/>
            <person name="Alvarado L."/>
            <person name="Arachchi H.M."/>
            <person name="Berlin A.M."/>
            <person name="Chapman S.B."/>
            <person name="Gainer-Dewar J."/>
            <person name="Goldberg J."/>
            <person name="Griggs A."/>
            <person name="Gujja S."/>
            <person name="Hansen M."/>
            <person name="Howarth C."/>
            <person name="Imamovic A."/>
            <person name="Ireland A."/>
            <person name="Larimer J."/>
            <person name="McCowan C."/>
            <person name="Murphy C."/>
            <person name="Pearson M."/>
            <person name="Poon T.W."/>
            <person name="Priest M."/>
            <person name="Roberts A."/>
            <person name="Saif S."/>
            <person name="Shea T."/>
            <person name="Sisk P."/>
            <person name="Sykes S."/>
            <person name="Wortman J."/>
            <person name="Nusbaum C."/>
            <person name="Birren B."/>
        </authorList>
    </citation>
    <scope>NUCLEOTIDE SEQUENCE [LARGE SCALE GENOMIC DNA]</scope>
    <source>
        <strain evidence="3">MINIMUS1</strain>
    </source>
</reference>
<dbReference type="VEuPathDB" id="VectorBase:AMIN014625"/>
<feature type="region of interest" description="Disordered" evidence="1">
    <location>
        <begin position="1"/>
        <end position="21"/>
    </location>
</feature>
<evidence type="ECO:0000313" key="2">
    <source>
        <dbReference type="EnsemblMetazoa" id="AMIN014625-PA"/>
    </source>
</evidence>
<feature type="compositionally biased region" description="Polar residues" evidence="1">
    <location>
        <begin position="12"/>
        <end position="21"/>
    </location>
</feature>
<keyword evidence="3" id="KW-1185">Reference proteome</keyword>
<organism evidence="2 3">
    <name type="scientific">Anopheles minimus</name>
    <dbReference type="NCBI Taxonomy" id="112268"/>
    <lineage>
        <taxon>Eukaryota</taxon>
        <taxon>Metazoa</taxon>
        <taxon>Ecdysozoa</taxon>
        <taxon>Arthropoda</taxon>
        <taxon>Hexapoda</taxon>
        <taxon>Insecta</taxon>
        <taxon>Pterygota</taxon>
        <taxon>Neoptera</taxon>
        <taxon>Endopterygota</taxon>
        <taxon>Diptera</taxon>
        <taxon>Nematocera</taxon>
        <taxon>Culicoidea</taxon>
        <taxon>Culicidae</taxon>
        <taxon>Anophelinae</taxon>
        <taxon>Anopheles</taxon>
    </lineage>
</organism>
<sequence>NSRIPDKVAAESSLSNSSNYDDVSEFPDLTDQCNKVHGIPVNNHVNAFYQNQITIRLTGTTGIKNNRLPSVGECAIQCVRNTQGDNFLNWTRNRVICTPTQSKT</sequence>
<evidence type="ECO:0000313" key="3">
    <source>
        <dbReference type="Proteomes" id="UP000075920"/>
    </source>
</evidence>